<evidence type="ECO:0000256" key="3">
    <source>
        <dbReference type="ARBA" id="ARBA00022692"/>
    </source>
</evidence>
<dbReference type="GO" id="GO:0035435">
    <property type="term" value="P:phosphate ion transmembrane transport"/>
    <property type="evidence" value="ECO:0007669"/>
    <property type="project" value="TreeGrafter"/>
</dbReference>
<comment type="caution">
    <text evidence="8">The sequence shown here is derived from an EMBL/GenBank/DDBJ whole genome shotgun (WGS) entry which is preliminary data.</text>
</comment>
<dbReference type="AlphaFoldDB" id="A0A1R1RYK3"/>
<dbReference type="InterPro" id="IPR001204">
    <property type="entry name" value="Phos_transporter"/>
</dbReference>
<protein>
    <recommendedName>
        <fullName evidence="6">Phosphate transporter</fullName>
    </recommendedName>
</protein>
<evidence type="ECO:0000256" key="1">
    <source>
        <dbReference type="ARBA" id="ARBA00004141"/>
    </source>
</evidence>
<organism evidence="8 9">
    <name type="scientific">Bacillus swezeyi</name>
    <dbReference type="NCBI Taxonomy" id="1925020"/>
    <lineage>
        <taxon>Bacteria</taxon>
        <taxon>Bacillati</taxon>
        <taxon>Bacillota</taxon>
        <taxon>Bacilli</taxon>
        <taxon>Bacillales</taxon>
        <taxon>Bacillaceae</taxon>
        <taxon>Bacillus</taxon>
    </lineage>
</organism>
<keyword evidence="3 6" id="KW-0812">Transmembrane</keyword>
<dbReference type="PANTHER" id="PTHR11101">
    <property type="entry name" value="PHOSPHATE TRANSPORTER"/>
    <property type="match status" value="1"/>
</dbReference>
<gene>
    <name evidence="8" type="ORF">BW143_14420</name>
</gene>
<keyword evidence="2 6" id="KW-0813">Transport</keyword>
<keyword evidence="9" id="KW-1185">Reference proteome</keyword>
<evidence type="ECO:0000256" key="4">
    <source>
        <dbReference type="ARBA" id="ARBA00022989"/>
    </source>
</evidence>
<name>A0A1R1RYK3_9BACI</name>
<sequence length="379" mass="39911">MTITVLAFIIALFFAMNIGASGAAATMGIAYGSGAVRKRRIALWISGIGVFLGAVIGGGEVVKTIGSGIIPSSILNVNIVVIILGAAAVSLFIANMTGIPLSTSEVTVGSIVGVGVAFQVVFTDKLMLIVVYWLIIPIIAFFLAFLIGQLIKGTERKLKWLKQKKWSRVLIVLVILTGFLEAFSAGMNNVANSVGPLVGAGLLSIGSGTFLGGLFVAIGAICLGSRVIETNGKKITNLNLLQGSAVSGLGAVLVIGASLFGIPVPQTQITTCSIIGIGLSEKGKAIFRKSVIVKLMKVWVVSPVFSLVISYSLVKIFLDFDLYSVSVVLCVFLATLGSVSLMKQAGKPQRKRGQRRDNIKSIVGGRNHEREPAAWRDFS</sequence>
<feature type="transmembrane region" description="Helical" evidence="6">
    <location>
        <begin position="42"/>
        <end position="62"/>
    </location>
</feature>
<feature type="transmembrane region" description="Helical" evidence="6">
    <location>
        <begin position="207"/>
        <end position="228"/>
    </location>
</feature>
<dbReference type="OrthoDB" id="19855at2"/>
<dbReference type="Proteomes" id="UP000187367">
    <property type="component" value="Unassembled WGS sequence"/>
</dbReference>
<accession>A0A1R1RYK3</accession>
<comment type="similarity">
    <text evidence="6">Belongs to the inorganic phosphate transporter (PiT) (TC 2.A.20) family.</text>
</comment>
<keyword evidence="6" id="KW-0592">Phosphate transport</keyword>
<dbReference type="RefSeq" id="WP_076761055.1">
    <property type="nucleotide sequence ID" value="NZ_JARMMK010000014.1"/>
</dbReference>
<accession>A0A1R1QH98</accession>
<dbReference type="EMBL" id="MTJL01000028">
    <property type="protein sequence ID" value="OMI03590.1"/>
    <property type="molecule type" value="Genomic_DNA"/>
</dbReference>
<dbReference type="Pfam" id="PF01384">
    <property type="entry name" value="PHO4"/>
    <property type="match status" value="1"/>
</dbReference>
<feature type="region of interest" description="Disordered" evidence="7">
    <location>
        <begin position="347"/>
        <end position="379"/>
    </location>
</feature>
<evidence type="ECO:0000313" key="8">
    <source>
        <dbReference type="EMBL" id="OMI03590.1"/>
    </source>
</evidence>
<feature type="compositionally biased region" description="Basic and acidic residues" evidence="7">
    <location>
        <begin position="366"/>
        <end position="379"/>
    </location>
</feature>
<dbReference type="GO" id="GO:0005315">
    <property type="term" value="F:phosphate transmembrane transporter activity"/>
    <property type="evidence" value="ECO:0007669"/>
    <property type="project" value="InterPro"/>
</dbReference>
<feature type="transmembrane region" description="Helical" evidence="6">
    <location>
        <begin position="240"/>
        <end position="262"/>
    </location>
</feature>
<feature type="transmembrane region" description="Helical" evidence="6">
    <location>
        <begin position="74"/>
        <end position="94"/>
    </location>
</feature>
<feature type="transmembrane region" description="Helical" evidence="6">
    <location>
        <begin position="169"/>
        <end position="187"/>
    </location>
</feature>
<evidence type="ECO:0000256" key="2">
    <source>
        <dbReference type="ARBA" id="ARBA00022448"/>
    </source>
</evidence>
<comment type="subcellular location">
    <subcellularLocation>
        <location evidence="1 6">Membrane</location>
        <topology evidence="1 6">Multi-pass membrane protein</topology>
    </subcellularLocation>
</comment>
<reference evidence="8 9" key="1">
    <citation type="submission" date="2017-01" db="EMBL/GenBank/DDBJ databases">
        <title>Bacillus phylogenomics.</title>
        <authorList>
            <person name="Dunlap C."/>
        </authorList>
    </citation>
    <scope>NUCLEOTIDE SEQUENCE [LARGE SCALE GENOMIC DNA]</scope>
    <source>
        <strain evidence="8 9">NRRL B-41282</strain>
    </source>
</reference>
<dbReference type="GO" id="GO:0016020">
    <property type="term" value="C:membrane"/>
    <property type="evidence" value="ECO:0007669"/>
    <property type="project" value="UniProtKB-SubCell"/>
</dbReference>
<feature type="transmembrane region" description="Helical" evidence="6">
    <location>
        <begin position="126"/>
        <end position="148"/>
    </location>
</feature>
<feature type="transmembrane region" description="Helical" evidence="6">
    <location>
        <begin position="323"/>
        <end position="342"/>
    </location>
</feature>
<evidence type="ECO:0000313" key="9">
    <source>
        <dbReference type="Proteomes" id="UP000187367"/>
    </source>
</evidence>
<evidence type="ECO:0000256" key="7">
    <source>
        <dbReference type="SAM" id="MobiDB-lite"/>
    </source>
</evidence>
<keyword evidence="4 6" id="KW-1133">Transmembrane helix</keyword>
<evidence type="ECO:0000256" key="6">
    <source>
        <dbReference type="RuleBase" id="RU363058"/>
    </source>
</evidence>
<dbReference type="PANTHER" id="PTHR11101:SF80">
    <property type="entry name" value="PHOSPHATE TRANSPORTER"/>
    <property type="match status" value="1"/>
</dbReference>
<proteinExistence type="inferred from homology"/>
<evidence type="ECO:0000256" key="5">
    <source>
        <dbReference type="ARBA" id="ARBA00023136"/>
    </source>
</evidence>
<keyword evidence="5 6" id="KW-0472">Membrane</keyword>